<feature type="transmembrane region" description="Helical" evidence="10">
    <location>
        <begin position="152"/>
        <end position="169"/>
    </location>
</feature>
<dbReference type="InterPro" id="IPR052157">
    <property type="entry name" value="BCAA_transport_permease"/>
</dbReference>
<feature type="transmembrane region" description="Helical" evidence="10">
    <location>
        <begin position="40"/>
        <end position="64"/>
    </location>
</feature>
<dbReference type="Proteomes" id="UP000199365">
    <property type="component" value="Unassembled WGS sequence"/>
</dbReference>
<organism evidence="11 12">
    <name type="scientific">Paraburkholderia tuberum</name>
    <dbReference type="NCBI Taxonomy" id="157910"/>
    <lineage>
        <taxon>Bacteria</taxon>
        <taxon>Pseudomonadati</taxon>
        <taxon>Pseudomonadota</taxon>
        <taxon>Betaproteobacteria</taxon>
        <taxon>Burkholderiales</taxon>
        <taxon>Burkholderiaceae</taxon>
        <taxon>Paraburkholderia</taxon>
    </lineage>
</organism>
<dbReference type="RefSeq" id="WP_090806785.1">
    <property type="nucleotide sequence ID" value="NZ_FNKX01000002.1"/>
</dbReference>
<gene>
    <name evidence="11" type="ORF">SAMN05445850_4384</name>
</gene>
<keyword evidence="2" id="KW-0813">Transport</keyword>
<evidence type="ECO:0000256" key="3">
    <source>
        <dbReference type="ARBA" id="ARBA00022475"/>
    </source>
</evidence>
<name>A0A1H1J8M3_9BURK</name>
<evidence type="ECO:0000256" key="9">
    <source>
        <dbReference type="ARBA" id="ARBA00037998"/>
    </source>
</evidence>
<comment type="similarity">
    <text evidence="9">Belongs to the binding-protein-dependent transport system permease family. LivHM subfamily.</text>
</comment>
<feature type="transmembrane region" description="Helical" evidence="10">
    <location>
        <begin position="231"/>
        <end position="259"/>
    </location>
</feature>
<keyword evidence="8 10" id="KW-0472">Membrane</keyword>
<dbReference type="GO" id="GO:0015190">
    <property type="term" value="F:L-leucine transmembrane transporter activity"/>
    <property type="evidence" value="ECO:0007669"/>
    <property type="project" value="TreeGrafter"/>
</dbReference>
<evidence type="ECO:0000256" key="4">
    <source>
        <dbReference type="ARBA" id="ARBA00022519"/>
    </source>
</evidence>
<dbReference type="GO" id="GO:0005304">
    <property type="term" value="F:L-valine transmembrane transporter activity"/>
    <property type="evidence" value="ECO:0007669"/>
    <property type="project" value="TreeGrafter"/>
</dbReference>
<feature type="transmembrane region" description="Helical" evidence="10">
    <location>
        <begin position="101"/>
        <end position="124"/>
    </location>
</feature>
<feature type="transmembrane region" description="Helical" evidence="10">
    <location>
        <begin position="271"/>
        <end position="288"/>
    </location>
</feature>
<evidence type="ECO:0000313" key="12">
    <source>
        <dbReference type="Proteomes" id="UP000199365"/>
    </source>
</evidence>
<dbReference type="PANTHER" id="PTHR11795:SF371">
    <property type="entry name" value="HIGH-AFFINITY BRANCHED-CHAIN AMINO ACID TRANSPORT SYSTEM PERMEASE PROTEIN LIVH"/>
    <property type="match status" value="1"/>
</dbReference>
<dbReference type="GO" id="GO:0005886">
    <property type="term" value="C:plasma membrane"/>
    <property type="evidence" value="ECO:0007669"/>
    <property type="project" value="UniProtKB-SubCell"/>
</dbReference>
<evidence type="ECO:0000256" key="8">
    <source>
        <dbReference type="ARBA" id="ARBA00023136"/>
    </source>
</evidence>
<accession>A0A1H1J8M3</accession>
<dbReference type="GO" id="GO:0042941">
    <property type="term" value="P:D-alanine transmembrane transport"/>
    <property type="evidence" value="ECO:0007669"/>
    <property type="project" value="TreeGrafter"/>
</dbReference>
<sequence length="297" mass="31298">MIAQYVADGVILGSTLALGAIGLTLTYNILRFANFAHGEFLTFGAYFALLLTALFGTGTALGPVTFGGPFLLAIVVAGILTSGVALVLDWLLYRLLRKSEVAVTLVIASFGASLMLRNLVVFIWGPQPEYYSRSIAIAREILPGVRLTADEVFVVALTLALMIALHLFLTRTRLGKAMRAVSDNPALASVTGIDVQGIIRWTWVVGGSLAAIAGVLYGLTVQISPEMGFNLILPMFAAAILGGVGSIYGAVLGGLIIGLAESMSVPILGSAYEPAVGFFLMFLILLVYPKGILGERS</sequence>
<evidence type="ECO:0000256" key="1">
    <source>
        <dbReference type="ARBA" id="ARBA00004651"/>
    </source>
</evidence>
<dbReference type="InterPro" id="IPR001851">
    <property type="entry name" value="ABC_transp_permease"/>
</dbReference>
<comment type="subcellular location">
    <subcellularLocation>
        <location evidence="1">Cell membrane</location>
        <topology evidence="1">Multi-pass membrane protein</topology>
    </subcellularLocation>
</comment>
<feature type="transmembrane region" description="Helical" evidence="10">
    <location>
        <begin position="201"/>
        <end position="219"/>
    </location>
</feature>
<dbReference type="GO" id="GO:1903806">
    <property type="term" value="P:L-isoleucine import across plasma membrane"/>
    <property type="evidence" value="ECO:0007669"/>
    <property type="project" value="TreeGrafter"/>
</dbReference>
<keyword evidence="4" id="KW-0997">Cell inner membrane</keyword>
<dbReference type="CDD" id="cd06582">
    <property type="entry name" value="TM_PBP1_LivH_like"/>
    <property type="match status" value="1"/>
</dbReference>
<dbReference type="GO" id="GO:0015192">
    <property type="term" value="F:L-phenylalanine transmembrane transporter activity"/>
    <property type="evidence" value="ECO:0007669"/>
    <property type="project" value="TreeGrafter"/>
</dbReference>
<evidence type="ECO:0000256" key="7">
    <source>
        <dbReference type="ARBA" id="ARBA00022989"/>
    </source>
</evidence>
<protein>
    <submittedName>
        <fullName evidence="11">Amino acid/amide ABC transporter membrane protein 1, HAAT family</fullName>
    </submittedName>
</protein>
<feature type="transmembrane region" description="Helical" evidence="10">
    <location>
        <begin position="70"/>
        <end position="92"/>
    </location>
</feature>
<dbReference type="EMBL" id="FNKX01000002">
    <property type="protein sequence ID" value="SDR46312.1"/>
    <property type="molecule type" value="Genomic_DNA"/>
</dbReference>
<keyword evidence="5 10" id="KW-0812">Transmembrane</keyword>
<dbReference type="AlphaFoldDB" id="A0A1H1J8M3"/>
<keyword evidence="12" id="KW-1185">Reference proteome</keyword>
<feature type="transmembrane region" description="Helical" evidence="10">
    <location>
        <begin position="6"/>
        <end position="28"/>
    </location>
</feature>
<reference evidence="12" key="1">
    <citation type="submission" date="2016-10" db="EMBL/GenBank/DDBJ databases">
        <authorList>
            <person name="Varghese N."/>
            <person name="Submissions S."/>
        </authorList>
    </citation>
    <scope>NUCLEOTIDE SEQUENCE [LARGE SCALE GENOMIC DNA]</scope>
    <source>
        <strain evidence="12">DUS833</strain>
    </source>
</reference>
<evidence type="ECO:0000256" key="6">
    <source>
        <dbReference type="ARBA" id="ARBA00022970"/>
    </source>
</evidence>
<keyword evidence="7 10" id="KW-1133">Transmembrane helix</keyword>
<proteinExistence type="inferred from homology"/>
<keyword evidence="6" id="KW-0029">Amino-acid transport</keyword>
<dbReference type="GO" id="GO:0015808">
    <property type="term" value="P:L-alanine transport"/>
    <property type="evidence" value="ECO:0007669"/>
    <property type="project" value="TreeGrafter"/>
</dbReference>
<evidence type="ECO:0000313" key="11">
    <source>
        <dbReference type="EMBL" id="SDR46312.1"/>
    </source>
</evidence>
<dbReference type="STRING" id="157910.SAMN05445850_4384"/>
<dbReference type="PANTHER" id="PTHR11795">
    <property type="entry name" value="BRANCHED-CHAIN AMINO ACID TRANSPORT SYSTEM PERMEASE PROTEIN LIVH"/>
    <property type="match status" value="1"/>
</dbReference>
<keyword evidence="3" id="KW-1003">Cell membrane</keyword>
<dbReference type="Pfam" id="PF02653">
    <property type="entry name" value="BPD_transp_2"/>
    <property type="match status" value="1"/>
</dbReference>
<dbReference type="GO" id="GO:0015188">
    <property type="term" value="F:L-isoleucine transmembrane transporter activity"/>
    <property type="evidence" value="ECO:0007669"/>
    <property type="project" value="TreeGrafter"/>
</dbReference>
<evidence type="ECO:0000256" key="2">
    <source>
        <dbReference type="ARBA" id="ARBA00022448"/>
    </source>
</evidence>
<evidence type="ECO:0000256" key="5">
    <source>
        <dbReference type="ARBA" id="ARBA00022692"/>
    </source>
</evidence>
<evidence type="ECO:0000256" key="10">
    <source>
        <dbReference type="SAM" id="Phobius"/>
    </source>
</evidence>